<keyword evidence="8" id="KW-1133">Transmembrane helix</keyword>
<keyword evidence="2" id="KW-1134">Transmembrane beta strand</keyword>
<reference evidence="9 10" key="1">
    <citation type="submission" date="2017-06" db="EMBL/GenBank/DDBJ databases">
        <title>Description of Rhodopirellula bahusiensis sp. nov.</title>
        <authorList>
            <person name="Kizina J."/>
            <person name="Harder J."/>
        </authorList>
    </citation>
    <scope>NUCLEOTIDE SEQUENCE [LARGE SCALE GENOMIC DNA]</scope>
    <source>
        <strain evidence="9 10">SWK21</strain>
    </source>
</reference>
<organism evidence="9 10">
    <name type="scientific">Rhodopirellula bahusiensis</name>
    <dbReference type="NCBI Taxonomy" id="2014065"/>
    <lineage>
        <taxon>Bacteria</taxon>
        <taxon>Pseudomonadati</taxon>
        <taxon>Planctomycetota</taxon>
        <taxon>Planctomycetia</taxon>
        <taxon>Pirellulales</taxon>
        <taxon>Pirellulaceae</taxon>
        <taxon>Rhodopirellula</taxon>
    </lineage>
</organism>
<dbReference type="PANTHER" id="PTHR30026:SF23">
    <property type="entry name" value="TO APRF-PUTATIVE OUTER MEMBRANE EFFLUX PROTEIN OR SECRETED ALKALINE PHOSPHATASE-RELATED"/>
    <property type="match status" value="1"/>
</dbReference>
<feature type="region of interest" description="Disordered" evidence="7">
    <location>
        <begin position="642"/>
        <end position="671"/>
    </location>
</feature>
<evidence type="ECO:0000256" key="5">
    <source>
        <dbReference type="ARBA" id="ARBA00023237"/>
    </source>
</evidence>
<evidence type="ECO:0000256" key="1">
    <source>
        <dbReference type="ARBA" id="ARBA00004442"/>
    </source>
</evidence>
<keyword evidence="3 8" id="KW-0812">Transmembrane</keyword>
<accession>A0A2G1W570</accession>
<dbReference type="GO" id="GO:1990281">
    <property type="term" value="C:efflux pump complex"/>
    <property type="evidence" value="ECO:0007669"/>
    <property type="project" value="TreeGrafter"/>
</dbReference>
<evidence type="ECO:0000256" key="8">
    <source>
        <dbReference type="SAM" id="Phobius"/>
    </source>
</evidence>
<dbReference type="InterPro" id="IPR051906">
    <property type="entry name" value="TolC-like"/>
</dbReference>
<dbReference type="AlphaFoldDB" id="A0A2G1W570"/>
<dbReference type="PANTHER" id="PTHR30026">
    <property type="entry name" value="OUTER MEMBRANE PROTEIN TOLC"/>
    <property type="match status" value="1"/>
</dbReference>
<feature type="coiled-coil region" evidence="6">
    <location>
        <begin position="470"/>
        <end position="526"/>
    </location>
</feature>
<name>A0A2G1W570_9BACT</name>
<dbReference type="SUPFAM" id="SSF56954">
    <property type="entry name" value="Outer membrane efflux proteins (OEP)"/>
    <property type="match status" value="1"/>
</dbReference>
<evidence type="ECO:0000256" key="7">
    <source>
        <dbReference type="SAM" id="MobiDB-lite"/>
    </source>
</evidence>
<evidence type="ECO:0000256" key="6">
    <source>
        <dbReference type="SAM" id="Coils"/>
    </source>
</evidence>
<keyword evidence="4 8" id="KW-0472">Membrane</keyword>
<dbReference type="EMBL" id="NIZW01000012">
    <property type="protein sequence ID" value="PHQ34165.1"/>
    <property type="molecule type" value="Genomic_DNA"/>
</dbReference>
<evidence type="ECO:0000313" key="10">
    <source>
        <dbReference type="Proteomes" id="UP000225740"/>
    </source>
</evidence>
<dbReference type="GO" id="GO:0009279">
    <property type="term" value="C:cell outer membrane"/>
    <property type="evidence" value="ECO:0007669"/>
    <property type="project" value="UniProtKB-SubCell"/>
</dbReference>
<evidence type="ECO:0000313" key="9">
    <source>
        <dbReference type="EMBL" id="PHQ34165.1"/>
    </source>
</evidence>
<dbReference type="GO" id="GO:0015562">
    <property type="term" value="F:efflux transmembrane transporter activity"/>
    <property type="evidence" value="ECO:0007669"/>
    <property type="project" value="InterPro"/>
</dbReference>
<sequence length="671" mass="74282">MSLPRMPNSTTRPLPVFVPFSTQGCVVSPLPPNCDSMTPMTMNRRSISHTQSLSKFFLAFIAAIVLTGAGRYGWSQSPAASFDDLQAVARGVSLDAPIPETSIFDHGWWTPHVGSALQDQDLPQAITLEQTIVEALQHSEQIKVFSELPLIRETAVIEASSAFDWNHFMDTRWDDVSEPIGNSLTAGAGATRFNDHNWTGRTGLRRRTVSGGTFDVSQQFGFQDNNSQFFVPDPQGTARLVLGFTQPLMRGRGKVYNKSLIVLAQIDKNAAKDEFRRQTESHLLEVTRAYWALYLERAAYFQRINLYLRGKQILDRLEARSSLDAADVQVAAARAAVASRQSDLVRAKAAVANAQARLRSLVNSPTLVDVEVLPSDVPTLELSQVNLDESVAIAFQRRPEVLQAIKQNKAACVRLNMSRNELMPVLNLVTQTYLSGLEDQGDSLAAFSRQFDTGSPSYGIGLVYERPVGNRAAKARLRRRRLELRQIEHQYATTLENIRYEVAVGVNELRTSLQELSTKSQALASRQRQLEALQLRWTQLPPRQNGAALALQDLLETQATVANAEYEYLSAQLTYNLALVNLKKVTGTLLSSENINLQRYCECNLPSQQYSKDFSLGMIYGDEPSSPMVEASASPRVTSHAVSAYGDPVPGSPVHVSPIRNASSEFTPQQP</sequence>
<dbReference type="GO" id="GO:0015288">
    <property type="term" value="F:porin activity"/>
    <property type="evidence" value="ECO:0007669"/>
    <property type="project" value="TreeGrafter"/>
</dbReference>
<comment type="subcellular location">
    <subcellularLocation>
        <location evidence="1">Cell outer membrane</location>
    </subcellularLocation>
</comment>
<evidence type="ECO:0000256" key="3">
    <source>
        <dbReference type="ARBA" id="ARBA00022692"/>
    </source>
</evidence>
<keyword evidence="5" id="KW-0998">Cell outer membrane</keyword>
<evidence type="ECO:0000256" key="4">
    <source>
        <dbReference type="ARBA" id="ARBA00023136"/>
    </source>
</evidence>
<proteinExistence type="predicted"/>
<feature type="transmembrane region" description="Helical" evidence="8">
    <location>
        <begin position="53"/>
        <end position="74"/>
    </location>
</feature>
<dbReference type="Proteomes" id="UP000225740">
    <property type="component" value="Unassembled WGS sequence"/>
</dbReference>
<dbReference type="PROSITE" id="PS51257">
    <property type="entry name" value="PROKAR_LIPOPROTEIN"/>
    <property type="match status" value="1"/>
</dbReference>
<feature type="compositionally biased region" description="Polar residues" evidence="7">
    <location>
        <begin position="660"/>
        <end position="671"/>
    </location>
</feature>
<gene>
    <name evidence="9" type="ORF">CEE69_16060</name>
</gene>
<evidence type="ECO:0000256" key="2">
    <source>
        <dbReference type="ARBA" id="ARBA00022452"/>
    </source>
</evidence>
<keyword evidence="6" id="KW-0175">Coiled coil</keyword>
<dbReference type="Gene3D" id="1.20.1600.10">
    <property type="entry name" value="Outer membrane efflux proteins (OEP)"/>
    <property type="match status" value="1"/>
</dbReference>
<comment type="caution">
    <text evidence="9">The sequence shown here is derived from an EMBL/GenBank/DDBJ whole genome shotgun (WGS) entry which is preliminary data.</text>
</comment>
<keyword evidence="10" id="KW-1185">Reference proteome</keyword>
<evidence type="ECO:0008006" key="11">
    <source>
        <dbReference type="Google" id="ProtNLM"/>
    </source>
</evidence>
<protein>
    <recommendedName>
        <fullName evidence="11">TolC family protein</fullName>
    </recommendedName>
</protein>